<comment type="caution">
    <text evidence="1">The sequence shown here is derived from an EMBL/GenBank/DDBJ whole genome shotgun (WGS) entry which is preliminary data.</text>
</comment>
<evidence type="ECO:0000313" key="1">
    <source>
        <dbReference type="EMBL" id="KAJ9126309.1"/>
    </source>
</evidence>
<gene>
    <name evidence="1" type="ORF">QFC24_002041</name>
</gene>
<evidence type="ECO:0000313" key="2">
    <source>
        <dbReference type="Proteomes" id="UP001234202"/>
    </source>
</evidence>
<organism evidence="1 2">
    <name type="scientific">Naganishia onofrii</name>
    <dbReference type="NCBI Taxonomy" id="1851511"/>
    <lineage>
        <taxon>Eukaryota</taxon>
        <taxon>Fungi</taxon>
        <taxon>Dikarya</taxon>
        <taxon>Basidiomycota</taxon>
        <taxon>Agaricomycotina</taxon>
        <taxon>Tremellomycetes</taxon>
        <taxon>Filobasidiales</taxon>
        <taxon>Filobasidiaceae</taxon>
        <taxon>Naganishia</taxon>
    </lineage>
</organism>
<dbReference type="EMBL" id="JASBWV010000005">
    <property type="protein sequence ID" value="KAJ9126309.1"/>
    <property type="molecule type" value="Genomic_DNA"/>
</dbReference>
<proteinExistence type="predicted"/>
<protein>
    <submittedName>
        <fullName evidence="1">Uncharacterized protein</fullName>
    </submittedName>
</protein>
<accession>A0ACC2XQK1</accession>
<reference evidence="1" key="1">
    <citation type="submission" date="2023-04" db="EMBL/GenBank/DDBJ databases">
        <title>Draft Genome sequencing of Naganishia species isolated from polar environments using Oxford Nanopore Technology.</title>
        <authorList>
            <person name="Leo P."/>
            <person name="Venkateswaran K."/>
        </authorList>
    </citation>
    <scope>NUCLEOTIDE SEQUENCE</scope>
    <source>
        <strain evidence="1">DBVPG 5303</strain>
    </source>
</reference>
<name>A0ACC2XQK1_9TREE</name>
<sequence length="991" mass="106378">MFSGASSFAERLRAAAQAGVEQFDHAARTHAPDLQQLHLPPIPKINLPTLPGGGSGVTSPGGAAGSPRRSGELERTTSPGTGTGSALSSRLNSLVAGAGKARSSTTSSLSSTTSSQGLGKPSAFPGKGRGDGLAVSPRISHDSQTTRTTDIPPPRTGTTPSPETTDPTMIPLPPSPELEPFVITTDGTNTPDTGIGNPPALTRTATPAPSISTAPPDLAVNGSSSAVEAAKPKTNDNLSLFNTPRNRLPTSASSTTSLSTAINVQGAASPSSTAVPASLPTSISSSDLVVQDAADSVREKDEPVVDDNNGDGKTEAKAKGEEEEPVNQQEPDKVMPPVVDNSGADVEVGSGGDGGTDKQDGGKVVVPSSKADESPENDPTTSAETSALLTASNVHVKASDVNVNAVRASEILREASPLLNAGIDDPEALEGWVKMVVGKIKVGDEEMKRLAGKLALQESRIEELRETHRLESESSSSLVGNLRDQLAKAETTLSTQATQLLQLATTQAELQTAQARVREEEEKRGKAVALLKTVRGKLVKLEREREQVDKRQEEEHAERQRLVGEVERLKAERETVKVMQEKEVAAIKERYEKEMLAKRREWELEMITTKATHAKDMAAKSKHVNSLVESMQELNNAKRQQYEQLQARQEELETAVADKEMHEARERELALQAQEALERAQIAEDAVEELQSQLEAAAGRHSIDNSNNNNRNSSDYPPMITAQEMSRLLSEATAKSETKLAELRDQIAKLERERTESEEEQARQLRLRAQEIERLRSNVAERQAEYVQAIKGRESADGRSKELEEQVEGLRVEVEGLKDALRESEAAQKQIGSGDDDLKQELEVLRDQIAGLTVQLEEARQVHAQLRSTNRTLREEMRRIQSSAQLLERQRNPGLGYWSASNTAAAAAGNSSSSHASTPGRVTSPLMMTGGGQSSPAISFRESVDGLRSETGTPTNGSAATSAPAIAPSPMSKPQQEEEEVNLEVRIVFLS</sequence>
<keyword evidence="2" id="KW-1185">Reference proteome</keyword>
<dbReference type="Proteomes" id="UP001234202">
    <property type="component" value="Unassembled WGS sequence"/>
</dbReference>